<evidence type="ECO:0000313" key="1">
    <source>
        <dbReference type="EMBL" id="MCD9643234.1"/>
    </source>
</evidence>
<reference evidence="1 2" key="1">
    <citation type="journal article" date="2021" name="BMC Genomics">
        <title>Datura genome reveals duplications of psychoactive alkaloid biosynthetic genes and high mutation rate following tissue culture.</title>
        <authorList>
            <person name="Rajewski A."/>
            <person name="Carter-House D."/>
            <person name="Stajich J."/>
            <person name="Litt A."/>
        </authorList>
    </citation>
    <scope>NUCLEOTIDE SEQUENCE [LARGE SCALE GENOMIC DNA]</scope>
    <source>
        <strain evidence="1">AR-01</strain>
    </source>
</reference>
<keyword evidence="2" id="KW-1185">Reference proteome</keyword>
<gene>
    <name evidence="1" type="ORF">HAX54_030494</name>
</gene>
<name>A0ABS8V926_DATST</name>
<organism evidence="1 2">
    <name type="scientific">Datura stramonium</name>
    <name type="common">Jimsonweed</name>
    <name type="synonym">Common thornapple</name>
    <dbReference type="NCBI Taxonomy" id="4076"/>
    <lineage>
        <taxon>Eukaryota</taxon>
        <taxon>Viridiplantae</taxon>
        <taxon>Streptophyta</taxon>
        <taxon>Embryophyta</taxon>
        <taxon>Tracheophyta</taxon>
        <taxon>Spermatophyta</taxon>
        <taxon>Magnoliopsida</taxon>
        <taxon>eudicotyledons</taxon>
        <taxon>Gunneridae</taxon>
        <taxon>Pentapetalae</taxon>
        <taxon>asterids</taxon>
        <taxon>lamiids</taxon>
        <taxon>Solanales</taxon>
        <taxon>Solanaceae</taxon>
        <taxon>Solanoideae</taxon>
        <taxon>Datureae</taxon>
        <taxon>Datura</taxon>
    </lineage>
</organism>
<comment type="caution">
    <text evidence="1">The sequence shown here is derived from an EMBL/GenBank/DDBJ whole genome shotgun (WGS) entry which is preliminary data.</text>
</comment>
<dbReference type="Proteomes" id="UP000823775">
    <property type="component" value="Unassembled WGS sequence"/>
</dbReference>
<evidence type="ECO:0000313" key="2">
    <source>
        <dbReference type="Proteomes" id="UP000823775"/>
    </source>
</evidence>
<protein>
    <submittedName>
        <fullName evidence="1">Uncharacterized protein</fullName>
    </submittedName>
</protein>
<accession>A0ABS8V926</accession>
<proteinExistence type="predicted"/>
<sequence>MSSSVPGSRPVISFSPGEILVTVRDAPVNRRSSFQNLAQVGHRRTAGCSCGIADYLTDLHAKNCMLASLYRVPTLHGSRLTFRRWGADQYDVYRRSLPHIRNSFAVSWICIGVSSVVC</sequence>
<dbReference type="EMBL" id="JACEIK010003829">
    <property type="protein sequence ID" value="MCD9643234.1"/>
    <property type="molecule type" value="Genomic_DNA"/>
</dbReference>